<evidence type="ECO:0000313" key="12">
    <source>
        <dbReference type="EMBL" id="CAB5217927.1"/>
    </source>
</evidence>
<keyword evidence="4 10" id="KW-0081">Bacteriolytic enzyme</keyword>
<feature type="active site" description="Proton donor/acceptor" evidence="10">
    <location>
        <position position="15"/>
    </location>
</feature>
<dbReference type="InterPro" id="IPR051018">
    <property type="entry name" value="Bacteriophage_GH24"/>
</dbReference>
<dbReference type="InterPro" id="IPR023347">
    <property type="entry name" value="Lysozyme_dom_sf"/>
</dbReference>
<keyword evidence="7 10" id="KW-0578">Host cell lysis by virus</keyword>
<sequence length="160" mass="18229">MKPSQRCVDLVKKYEGLRLKSYQCPAKIWTIGYGTTRWIDETPVKEGQEISIEMAEKLLMNDLQKFANQIKLNVSQNQFDALVSFCYNLGVGNFNNSTLKKKVIANPNDASIKDEFLKWGKAKVNGVLKELPGLMKRRLSESNLYYDKNSISTTIQGEMP</sequence>
<keyword evidence="5 10" id="KW-0378">Hydrolase</keyword>
<evidence type="ECO:0000256" key="7">
    <source>
        <dbReference type="ARBA" id="ARBA00023142"/>
    </source>
</evidence>
<dbReference type="CDD" id="cd00737">
    <property type="entry name" value="lyz_endolysin_autolysin"/>
    <property type="match status" value="1"/>
</dbReference>
<keyword evidence="9 10" id="KW-0326">Glycosidase</keyword>
<dbReference type="PANTHER" id="PTHR38107">
    <property type="match status" value="1"/>
</dbReference>
<name>A0A6J7WJI8_9CAUD</name>
<comment type="catalytic activity">
    <reaction evidence="1 10 11">
        <text>Hydrolysis of (1-&gt;4)-beta-linkages between N-acetylmuramic acid and N-acetyl-D-glucosamine residues in a peptidoglycan and between N-acetyl-D-glucosamine residues in chitodextrins.</text>
        <dbReference type="EC" id="3.2.1.17"/>
    </reaction>
</comment>
<evidence type="ECO:0000256" key="9">
    <source>
        <dbReference type="ARBA" id="ARBA00023295"/>
    </source>
</evidence>
<evidence type="ECO:0000256" key="4">
    <source>
        <dbReference type="ARBA" id="ARBA00022638"/>
    </source>
</evidence>
<dbReference type="Gene3D" id="1.10.530.40">
    <property type="match status" value="1"/>
</dbReference>
<dbReference type="GO" id="GO:0044659">
    <property type="term" value="P:viral release from host cell by cytolysis"/>
    <property type="evidence" value="ECO:0007669"/>
    <property type="project" value="UniProtKB-UniRule"/>
</dbReference>
<evidence type="ECO:0000256" key="11">
    <source>
        <dbReference type="RuleBase" id="RU003788"/>
    </source>
</evidence>
<dbReference type="PANTHER" id="PTHR38107:SF3">
    <property type="entry name" value="LYSOZYME RRRD-RELATED"/>
    <property type="match status" value="1"/>
</dbReference>
<keyword evidence="3 10" id="KW-1188">Viral release from host cell</keyword>
<gene>
    <name evidence="12" type="ORF">UFOVP208_29</name>
</gene>
<keyword evidence="2 10" id="KW-0929">Antimicrobial</keyword>
<evidence type="ECO:0000256" key="3">
    <source>
        <dbReference type="ARBA" id="ARBA00022612"/>
    </source>
</evidence>
<keyword evidence="8 10" id="KW-1035">Host cytoplasm</keyword>
<dbReference type="GO" id="GO:0042742">
    <property type="term" value="P:defense response to bacterium"/>
    <property type="evidence" value="ECO:0007669"/>
    <property type="project" value="UniProtKB-KW"/>
</dbReference>
<evidence type="ECO:0000256" key="5">
    <source>
        <dbReference type="ARBA" id="ARBA00022801"/>
    </source>
</evidence>
<proteinExistence type="inferred from homology"/>
<reference evidence="12" key="1">
    <citation type="submission" date="2020-05" db="EMBL/GenBank/DDBJ databases">
        <authorList>
            <person name="Chiriac C."/>
            <person name="Salcher M."/>
            <person name="Ghai R."/>
            <person name="Kavagutti S V."/>
        </authorList>
    </citation>
    <scope>NUCLEOTIDE SEQUENCE</scope>
</reference>
<protein>
    <recommendedName>
        <fullName evidence="10">Endolysin</fullName>
        <ecNumber evidence="10">3.2.1.17</ecNumber>
    </recommendedName>
    <alternativeName>
        <fullName evidence="10">Lysis protein</fullName>
    </alternativeName>
    <alternativeName>
        <fullName evidence="10">Lysozyme</fullName>
    </alternativeName>
    <alternativeName>
        <fullName evidence="10">Muramidase</fullName>
    </alternativeName>
</protein>
<dbReference type="GO" id="GO:0030430">
    <property type="term" value="C:host cell cytoplasm"/>
    <property type="evidence" value="ECO:0007669"/>
    <property type="project" value="UniProtKB-SubCell"/>
</dbReference>
<feature type="active site" description="Proton donor/acceptor" evidence="10">
    <location>
        <position position="24"/>
    </location>
</feature>
<dbReference type="GO" id="GO:0009253">
    <property type="term" value="P:peptidoglycan catabolic process"/>
    <property type="evidence" value="ECO:0007669"/>
    <property type="project" value="UniProtKB-UniRule"/>
</dbReference>
<organism evidence="12">
    <name type="scientific">uncultured Caudovirales phage</name>
    <dbReference type="NCBI Taxonomy" id="2100421"/>
    <lineage>
        <taxon>Viruses</taxon>
        <taxon>Duplodnaviria</taxon>
        <taxon>Heunggongvirae</taxon>
        <taxon>Uroviricota</taxon>
        <taxon>Caudoviricetes</taxon>
        <taxon>Peduoviridae</taxon>
        <taxon>Maltschvirus</taxon>
        <taxon>Maltschvirus maltsch</taxon>
    </lineage>
</organism>
<dbReference type="HAMAP" id="MF_04110">
    <property type="entry name" value="ENDOLYSIN_T4"/>
    <property type="match status" value="1"/>
</dbReference>
<accession>A0A6J7WJI8</accession>
<evidence type="ECO:0000256" key="1">
    <source>
        <dbReference type="ARBA" id="ARBA00000632"/>
    </source>
</evidence>
<evidence type="ECO:0000256" key="6">
    <source>
        <dbReference type="ARBA" id="ARBA00022852"/>
    </source>
</evidence>
<dbReference type="SUPFAM" id="SSF53955">
    <property type="entry name" value="Lysozyme-like"/>
    <property type="match status" value="1"/>
</dbReference>
<dbReference type="EC" id="3.2.1.17" evidence="10"/>
<evidence type="ECO:0000256" key="8">
    <source>
        <dbReference type="ARBA" id="ARBA00023200"/>
    </source>
</evidence>
<dbReference type="EMBL" id="LR798248">
    <property type="protein sequence ID" value="CAB5217927.1"/>
    <property type="molecule type" value="Genomic_DNA"/>
</dbReference>
<dbReference type="InterPro" id="IPR034690">
    <property type="entry name" value="Endolysin_T4_type"/>
</dbReference>
<dbReference type="InterPro" id="IPR033907">
    <property type="entry name" value="Endolysin_autolysin"/>
</dbReference>
<comment type="subcellular location">
    <subcellularLocation>
        <location evidence="10">Host cytoplasm</location>
    </subcellularLocation>
    <text evidence="10">The endolysin is cytoplasmic, but can reach the periplasmic space with the help of the holins which disrupt the host cell membrane.</text>
</comment>
<keyword evidence="6 10" id="KW-0204">Cytolysis</keyword>
<comment type="similarity">
    <text evidence="10 11">Belongs to the glycosyl hydrolase 24 family.</text>
</comment>
<dbReference type="GO" id="GO:0003796">
    <property type="term" value="F:lysozyme activity"/>
    <property type="evidence" value="ECO:0007669"/>
    <property type="project" value="UniProtKB-UniRule"/>
</dbReference>
<evidence type="ECO:0000256" key="10">
    <source>
        <dbReference type="HAMAP-Rule" id="MF_04110"/>
    </source>
</evidence>
<dbReference type="InterPro" id="IPR023346">
    <property type="entry name" value="Lysozyme-like_dom_sf"/>
</dbReference>
<evidence type="ECO:0000256" key="2">
    <source>
        <dbReference type="ARBA" id="ARBA00022529"/>
    </source>
</evidence>
<dbReference type="InterPro" id="IPR002196">
    <property type="entry name" value="Glyco_hydro_24"/>
</dbReference>
<dbReference type="Pfam" id="PF00959">
    <property type="entry name" value="Phage_lysozyme"/>
    <property type="match status" value="1"/>
</dbReference>
<dbReference type="GO" id="GO:0016998">
    <property type="term" value="P:cell wall macromolecule catabolic process"/>
    <property type="evidence" value="ECO:0007669"/>
    <property type="project" value="InterPro"/>
</dbReference>
<comment type="function">
    <text evidence="10">Endolysin with lysozyme activity that degrades host peptidoglycans and participates with the holin and spanin proteins in the sequential events which lead to the programmed host cell lysis releasing the mature viral particles. Once the holin has permeabilized the host cell membrane, the endolysin can reach the periplasm and break down the peptidoglycan layer.</text>
</comment>